<proteinExistence type="predicted"/>
<organism evidence="2 3">
    <name type="scientific">Streptomyces gilvosporeus</name>
    <dbReference type="NCBI Taxonomy" id="553510"/>
    <lineage>
        <taxon>Bacteria</taxon>
        <taxon>Bacillati</taxon>
        <taxon>Actinomycetota</taxon>
        <taxon>Actinomycetes</taxon>
        <taxon>Kitasatosporales</taxon>
        <taxon>Streptomycetaceae</taxon>
        <taxon>Streptomyces</taxon>
    </lineage>
</organism>
<keyword evidence="1" id="KW-1133">Transmembrane helix</keyword>
<keyword evidence="1" id="KW-0472">Membrane</keyword>
<protein>
    <submittedName>
        <fullName evidence="2">Uncharacterized protein</fullName>
    </submittedName>
</protein>
<evidence type="ECO:0000313" key="3">
    <source>
        <dbReference type="Proteomes" id="UP000192726"/>
    </source>
</evidence>
<feature type="transmembrane region" description="Helical" evidence="1">
    <location>
        <begin position="18"/>
        <end position="34"/>
    </location>
</feature>
<evidence type="ECO:0000256" key="1">
    <source>
        <dbReference type="SAM" id="Phobius"/>
    </source>
</evidence>
<evidence type="ECO:0000313" key="2">
    <source>
        <dbReference type="EMBL" id="ARF59638.1"/>
    </source>
</evidence>
<reference evidence="2 3" key="1">
    <citation type="submission" date="2017-04" db="EMBL/GenBank/DDBJ databases">
        <title>Complete Genome Sequence of Streptomyces gilvosporeus F607, a Capable Producer of Natamycin.</title>
        <authorList>
            <person name="Zong G."/>
            <person name="Zhong C."/>
            <person name="Fu J."/>
            <person name="Qin R."/>
            <person name="Cao G."/>
        </authorList>
    </citation>
    <scope>NUCLEOTIDE SEQUENCE [LARGE SCALE GENOMIC DNA]</scope>
    <source>
        <strain evidence="2 3">F607</strain>
    </source>
</reference>
<accession>A0A1V0U3Q7</accession>
<dbReference type="RefSeq" id="WP_083109813.1">
    <property type="nucleotide sequence ID" value="NZ_CP020569.1"/>
</dbReference>
<name>A0A1V0U3Q7_9ACTN</name>
<gene>
    <name evidence="2" type="ORF">B1H19_22870</name>
</gene>
<dbReference type="Proteomes" id="UP000192726">
    <property type="component" value="Chromosome"/>
</dbReference>
<dbReference type="EMBL" id="CP020569">
    <property type="protein sequence ID" value="ARF59638.1"/>
    <property type="molecule type" value="Genomic_DNA"/>
</dbReference>
<sequence length="205" mass="21307">MTAGPTARHWLTAAAPKAAPALATSTVLILARIWNANGAEHSLGNAALMTVLATAAAAAGACASVGHSGDGVLAGTAFAASGGLALAGVAGYSDGLSLPLLLWALATAVAYGLAARYWRTDRRETVAYERRTAERREEHSHIERIETIRGRTQIEVAREASTYAAALAEAMTARATLPGFNPTELTRAGLPELPLTHTDKELPRA</sequence>
<dbReference type="STRING" id="553510.B1H19_22870"/>
<feature type="transmembrane region" description="Helical" evidence="1">
    <location>
        <begin position="46"/>
        <end position="65"/>
    </location>
</feature>
<feature type="transmembrane region" description="Helical" evidence="1">
    <location>
        <begin position="98"/>
        <end position="118"/>
    </location>
</feature>
<keyword evidence="1" id="KW-0812">Transmembrane</keyword>
<feature type="transmembrane region" description="Helical" evidence="1">
    <location>
        <begin position="72"/>
        <end position="92"/>
    </location>
</feature>
<keyword evidence="3" id="KW-1185">Reference proteome</keyword>
<dbReference type="AlphaFoldDB" id="A0A1V0U3Q7"/>
<dbReference type="KEGG" id="sgv:B1H19_22870"/>